<organism evidence="1 2">
    <name type="scientific">Deinococcus peraridilitoris (strain DSM 19664 / LMG 22246 / CIP 109416 / KR-200)</name>
    <dbReference type="NCBI Taxonomy" id="937777"/>
    <lineage>
        <taxon>Bacteria</taxon>
        <taxon>Thermotogati</taxon>
        <taxon>Deinococcota</taxon>
        <taxon>Deinococci</taxon>
        <taxon>Deinococcales</taxon>
        <taxon>Deinococcaceae</taxon>
        <taxon>Deinococcus</taxon>
    </lineage>
</organism>
<protein>
    <submittedName>
        <fullName evidence="1">Uncharacterized protein</fullName>
    </submittedName>
</protein>
<keyword evidence="2" id="KW-1185">Reference proteome</keyword>
<dbReference type="AlphaFoldDB" id="L0A406"/>
<dbReference type="EMBL" id="CP003382">
    <property type="protein sequence ID" value="AFZ68603.1"/>
    <property type="molecule type" value="Genomic_DNA"/>
</dbReference>
<evidence type="ECO:0000313" key="1">
    <source>
        <dbReference type="EMBL" id="AFZ68603.1"/>
    </source>
</evidence>
<dbReference type="HOGENOM" id="CLU_1324760_0_0_0"/>
<evidence type="ECO:0000313" key="2">
    <source>
        <dbReference type="Proteomes" id="UP000010467"/>
    </source>
</evidence>
<reference evidence="2" key="1">
    <citation type="submission" date="2012-03" db="EMBL/GenBank/DDBJ databases">
        <title>Complete sequence of chromosome of Deinococcus peraridilitoris DSM 19664.</title>
        <authorList>
            <person name="Lucas S."/>
            <person name="Copeland A."/>
            <person name="Lapidus A."/>
            <person name="Glavina del Rio T."/>
            <person name="Dalin E."/>
            <person name="Tice H."/>
            <person name="Bruce D."/>
            <person name="Goodwin L."/>
            <person name="Pitluck S."/>
            <person name="Peters L."/>
            <person name="Mikhailova N."/>
            <person name="Lu M."/>
            <person name="Kyrpides N."/>
            <person name="Mavromatis K."/>
            <person name="Ivanova N."/>
            <person name="Brettin T."/>
            <person name="Detter J.C."/>
            <person name="Han C."/>
            <person name="Larimer F."/>
            <person name="Land M."/>
            <person name="Hauser L."/>
            <person name="Markowitz V."/>
            <person name="Cheng J.-F."/>
            <person name="Hugenholtz P."/>
            <person name="Woyke T."/>
            <person name="Wu D."/>
            <person name="Pukall R."/>
            <person name="Steenblock K."/>
            <person name="Brambilla E."/>
            <person name="Klenk H.-P."/>
            <person name="Eisen J.A."/>
        </authorList>
    </citation>
    <scope>NUCLEOTIDE SEQUENCE [LARGE SCALE GENOMIC DNA]</scope>
    <source>
        <strain evidence="2">DSM 19664 / LMG 22246 / CIP 109416 / KR-200</strain>
    </source>
</reference>
<dbReference type="Proteomes" id="UP000010467">
    <property type="component" value="Chromosome"/>
</dbReference>
<proteinExistence type="predicted"/>
<dbReference type="eggNOG" id="COG4894">
    <property type="taxonomic scope" value="Bacteria"/>
</dbReference>
<accession>L0A406</accession>
<sequence>MTYTYPLTATFRLVTLSPELQVTDAKGETLMQVKQKLLTLREDTTVFADAEKTRPLYRMKADRVMGFRAVHRITRLRDEQVIGAVRAVGLRSLWSARYDVTDAQDREVLTIREENPWIKVIDGLIDEIPVIGWIAGMFINPSYLMLNTAGETVFRIRKRRSLVERRFILEPVTPPDPALDPDLVVLALIETVLLERERG</sequence>
<dbReference type="KEGG" id="dpd:Deipe_3158"/>
<dbReference type="PATRIC" id="fig|937777.3.peg.3171"/>
<name>L0A406_DEIPD</name>
<dbReference type="STRING" id="937777.Deipe_3158"/>
<gene>
    <name evidence="1" type="ordered locus">Deipe_3158</name>
</gene>